<sequence length="364" mass="41994">MQIRRMEIGKLGYSKATSMEFPYFFSWCLVLPIDTGKTLIHVHQNVCTYILSVAHTEIDLKLLVNFISAPILQPHHCFQVAPCLKIMLYASVELWRYFVHRFKWPNLMWCYFSSLVVRRQGRMCTVEAVMAEVKQDSALNPVEFIIAEKKHPNNYSTDLLWLGEIGPLFGFHSKHGLGGMSEVCYFYAFNVSPPVARRTYPWHQEGLQTLQKNGRGGICFAIFILIKQSAELEPNKKAMRLAEISTLIRILQLVKKLSLAYQPTIVSQVSMGGIEHHLTCFNFFWRITLLSTAYCLLCCPQQQTFFFSGSACHLHPHLYLNPVAFLLFKPCSWREGQFWGSGGWVFWSEDVDCRMRSHPLSCCR</sequence>
<evidence type="ECO:0000313" key="1">
    <source>
        <dbReference type="EMBL" id="KNZ58515.1"/>
    </source>
</evidence>
<keyword evidence="2" id="KW-1185">Reference proteome</keyword>
<proteinExistence type="predicted"/>
<reference evidence="1 2" key="1">
    <citation type="submission" date="2015-08" db="EMBL/GenBank/DDBJ databases">
        <title>Next Generation Sequencing and Analysis of the Genome of Puccinia sorghi L Schw, the Causal Agent of Maize Common Rust.</title>
        <authorList>
            <person name="Rochi L."/>
            <person name="Burguener G."/>
            <person name="Darino M."/>
            <person name="Turjanski A."/>
            <person name="Kreff E."/>
            <person name="Dieguez M.J."/>
            <person name="Sacco F."/>
        </authorList>
    </citation>
    <scope>NUCLEOTIDE SEQUENCE [LARGE SCALE GENOMIC DNA]</scope>
    <source>
        <strain evidence="1 2">RO10H11247</strain>
    </source>
</reference>
<dbReference type="Proteomes" id="UP000037035">
    <property type="component" value="Unassembled WGS sequence"/>
</dbReference>
<evidence type="ECO:0000313" key="2">
    <source>
        <dbReference type="Proteomes" id="UP000037035"/>
    </source>
</evidence>
<protein>
    <submittedName>
        <fullName evidence="1">Uncharacterized protein</fullName>
    </submittedName>
</protein>
<comment type="caution">
    <text evidence="1">The sequence shown here is derived from an EMBL/GenBank/DDBJ whole genome shotgun (WGS) entry which is preliminary data.</text>
</comment>
<name>A0A0L6VEI7_9BASI</name>
<dbReference type="AlphaFoldDB" id="A0A0L6VEI7"/>
<dbReference type="EMBL" id="LAVV01006744">
    <property type="protein sequence ID" value="KNZ58515.1"/>
    <property type="molecule type" value="Genomic_DNA"/>
</dbReference>
<dbReference type="VEuPathDB" id="FungiDB:VP01_1916g2"/>
<gene>
    <name evidence="1" type="ORF">VP01_1916g2</name>
</gene>
<accession>A0A0L6VEI7</accession>
<organism evidence="1 2">
    <name type="scientific">Puccinia sorghi</name>
    <dbReference type="NCBI Taxonomy" id="27349"/>
    <lineage>
        <taxon>Eukaryota</taxon>
        <taxon>Fungi</taxon>
        <taxon>Dikarya</taxon>
        <taxon>Basidiomycota</taxon>
        <taxon>Pucciniomycotina</taxon>
        <taxon>Pucciniomycetes</taxon>
        <taxon>Pucciniales</taxon>
        <taxon>Pucciniaceae</taxon>
        <taxon>Puccinia</taxon>
    </lineage>
</organism>